<evidence type="ECO:0000313" key="2">
    <source>
        <dbReference type="Proteomes" id="UP000282636"/>
    </source>
</evidence>
<dbReference type="RefSeq" id="WP_019332115.1">
    <property type="nucleotide sequence ID" value="NZ_BQUM01000051.1"/>
</dbReference>
<dbReference type="Proteomes" id="UP000282636">
    <property type="component" value="Unassembled WGS sequence"/>
</dbReference>
<proteinExistence type="predicted"/>
<evidence type="ECO:0000313" key="1">
    <source>
        <dbReference type="EMBL" id="RMT60802.1"/>
    </source>
</evidence>
<organism evidence="1 2">
    <name type="scientific">Pseudomonas syringae pv. theae</name>
    <dbReference type="NCBI Taxonomy" id="103985"/>
    <lineage>
        <taxon>Bacteria</taxon>
        <taxon>Pseudomonadati</taxon>
        <taxon>Pseudomonadota</taxon>
        <taxon>Gammaproteobacteria</taxon>
        <taxon>Pseudomonadales</taxon>
        <taxon>Pseudomonadaceae</taxon>
        <taxon>Pseudomonas</taxon>
        <taxon>Pseudomonas syringae</taxon>
    </lineage>
</organism>
<protein>
    <recommendedName>
        <fullName evidence="3">Knr4/Smi1-like domain-containing protein</fullName>
    </recommendedName>
</protein>
<dbReference type="AlphaFoldDB" id="A0A0Q0ES97"/>
<comment type="caution">
    <text evidence="1">The sequence shown here is derived from an EMBL/GenBank/DDBJ whole genome shotgun (WGS) entry which is preliminary data.</text>
</comment>
<gene>
    <name evidence="1" type="ORF">ALP44_102695</name>
</gene>
<accession>A0A0Q0ES97</accession>
<reference evidence="1 2" key="1">
    <citation type="submission" date="2018-08" db="EMBL/GenBank/DDBJ databases">
        <title>Recombination of ecologically and evolutionarily significant loci maintains genetic cohesion in the Pseudomonas syringae species complex.</title>
        <authorList>
            <person name="Dillon M."/>
            <person name="Thakur S."/>
            <person name="Almeida R.N.D."/>
            <person name="Weir B.S."/>
            <person name="Guttman D.S."/>
        </authorList>
    </citation>
    <scope>NUCLEOTIDE SEQUENCE [LARGE SCALE GENOMIC DNA]</scope>
    <source>
        <strain evidence="1 2">ICMP 3934</strain>
    </source>
</reference>
<name>A0A0Q0ES97_PSESX</name>
<sequence length="227" mass="25604">MKKLENIKNLIINELPGYSVYFSESELPEGTPLPVEWAGFGLGAEQSDWLPSQWLAFSSLLPIVYTWLSKCVIGTALAVGDKPYLVYIYTEDDELCLYLGGPPLKNPEDMTKLSILEESLHSFYTQLHDGFIFYIDYSMGPSRVQDFVNIHDLCDDACPTGPELTAFFSSGAGDYMAVDKNSSPPVNYIWWHEKQDCPDVDIDIWPTMDAWMGIFLENSDSNEGILE</sequence>
<evidence type="ECO:0008006" key="3">
    <source>
        <dbReference type="Google" id="ProtNLM"/>
    </source>
</evidence>
<dbReference type="EMBL" id="RBTL01000288">
    <property type="protein sequence ID" value="RMT60802.1"/>
    <property type="molecule type" value="Genomic_DNA"/>
</dbReference>